<evidence type="ECO:0000313" key="1">
    <source>
        <dbReference type="EMBL" id="MPC25218.1"/>
    </source>
</evidence>
<dbReference type="AlphaFoldDB" id="A0A5B7DUU4"/>
<name>A0A5B7DUU4_PORTR</name>
<reference evidence="1 2" key="1">
    <citation type="submission" date="2019-05" db="EMBL/GenBank/DDBJ databases">
        <title>Another draft genome of Portunus trituberculatus and its Hox gene families provides insights of decapod evolution.</title>
        <authorList>
            <person name="Jeong J.-H."/>
            <person name="Song I."/>
            <person name="Kim S."/>
            <person name="Choi T."/>
            <person name="Kim D."/>
            <person name="Ryu S."/>
            <person name="Kim W."/>
        </authorList>
    </citation>
    <scope>NUCLEOTIDE SEQUENCE [LARGE SCALE GENOMIC DNA]</scope>
    <source>
        <tissue evidence="1">Muscle</tissue>
    </source>
</reference>
<keyword evidence="2" id="KW-1185">Reference proteome</keyword>
<dbReference type="Proteomes" id="UP000324222">
    <property type="component" value="Unassembled WGS sequence"/>
</dbReference>
<evidence type="ECO:0000313" key="2">
    <source>
        <dbReference type="Proteomes" id="UP000324222"/>
    </source>
</evidence>
<gene>
    <name evidence="1" type="ORF">E2C01_018323</name>
</gene>
<dbReference type="EMBL" id="VSRR010001434">
    <property type="protein sequence ID" value="MPC25218.1"/>
    <property type="molecule type" value="Genomic_DNA"/>
</dbReference>
<protein>
    <submittedName>
        <fullName evidence="1">Uncharacterized protein</fullName>
    </submittedName>
</protein>
<comment type="caution">
    <text evidence="1">The sequence shown here is derived from an EMBL/GenBank/DDBJ whole genome shotgun (WGS) entry which is preliminary data.</text>
</comment>
<organism evidence="1 2">
    <name type="scientific">Portunus trituberculatus</name>
    <name type="common">Swimming crab</name>
    <name type="synonym">Neptunus trituberculatus</name>
    <dbReference type="NCBI Taxonomy" id="210409"/>
    <lineage>
        <taxon>Eukaryota</taxon>
        <taxon>Metazoa</taxon>
        <taxon>Ecdysozoa</taxon>
        <taxon>Arthropoda</taxon>
        <taxon>Crustacea</taxon>
        <taxon>Multicrustacea</taxon>
        <taxon>Malacostraca</taxon>
        <taxon>Eumalacostraca</taxon>
        <taxon>Eucarida</taxon>
        <taxon>Decapoda</taxon>
        <taxon>Pleocyemata</taxon>
        <taxon>Brachyura</taxon>
        <taxon>Eubrachyura</taxon>
        <taxon>Portunoidea</taxon>
        <taxon>Portunidae</taxon>
        <taxon>Portuninae</taxon>
        <taxon>Portunus</taxon>
    </lineage>
</organism>
<accession>A0A5B7DUU4</accession>
<proteinExistence type="predicted"/>
<sequence length="174" mass="19320">MSHRSPGSTSHSSQAMKWANKWCTEKRRKDEINIKETSTRAAERYEGASKDAVVMTHPEWWWDYGEILSGTADRMMIDRDDSGILFAELMLDVTEVGMSPPPVGPARVAWARRVAALRERLRVKKTPTCDEEGSCSPLAARTTQHLGDVLSSVTPLSCRTTHSSTSPSPGVKFD</sequence>